<comment type="miscellaneous">
    <text evidence="2">Reaction mechanism of ThiL seems to utilize a direct, inline transfer of the gamma-phosphate of ATP to TMP rather than a phosphorylated enzyme intermediate.</text>
</comment>
<dbReference type="AlphaFoldDB" id="A0A5C6UKX7"/>
<feature type="binding site" evidence="2">
    <location>
        <position position="42"/>
    </location>
    <ligand>
        <name>Mg(2+)</name>
        <dbReference type="ChEBI" id="CHEBI:18420"/>
        <label>2</label>
    </ligand>
</feature>
<dbReference type="GO" id="GO:0005524">
    <property type="term" value="F:ATP binding"/>
    <property type="evidence" value="ECO:0007669"/>
    <property type="project" value="UniProtKB-UniRule"/>
</dbReference>
<dbReference type="EMBL" id="VOPY01000001">
    <property type="protein sequence ID" value="TXC73743.1"/>
    <property type="molecule type" value="Genomic_DNA"/>
</dbReference>
<dbReference type="Proteomes" id="UP000321129">
    <property type="component" value="Unassembled WGS sequence"/>
</dbReference>
<feature type="binding site" evidence="2">
    <location>
        <position position="70"/>
    </location>
    <ligand>
        <name>Mg(2+)</name>
        <dbReference type="ChEBI" id="CHEBI:18420"/>
        <label>3</label>
    </ligand>
</feature>
<feature type="binding site" evidence="2">
    <location>
        <position position="256"/>
    </location>
    <ligand>
        <name>substrate</name>
    </ligand>
</feature>
<keyword evidence="2" id="KW-0547">Nucleotide-binding</keyword>
<dbReference type="SUPFAM" id="SSF56042">
    <property type="entry name" value="PurM C-terminal domain-like"/>
    <property type="match status" value="1"/>
</dbReference>
<dbReference type="GO" id="GO:0009229">
    <property type="term" value="P:thiamine diphosphate biosynthetic process"/>
    <property type="evidence" value="ECO:0007669"/>
    <property type="project" value="UniProtKB-UniRule"/>
</dbReference>
<feature type="binding site" evidence="2">
    <location>
        <position position="70"/>
    </location>
    <ligand>
        <name>Mg(2+)</name>
        <dbReference type="ChEBI" id="CHEBI:18420"/>
        <label>2</label>
    </ligand>
</feature>
<proteinExistence type="inferred from homology"/>
<dbReference type="OrthoDB" id="9802811at2"/>
<dbReference type="InterPro" id="IPR006283">
    <property type="entry name" value="ThiL-like"/>
</dbReference>
<evidence type="ECO:0000313" key="5">
    <source>
        <dbReference type="EMBL" id="TXC73743.1"/>
    </source>
</evidence>
<keyword evidence="2" id="KW-0479">Metal-binding</keyword>
<dbReference type="GO" id="GO:0009228">
    <property type="term" value="P:thiamine biosynthetic process"/>
    <property type="evidence" value="ECO:0007669"/>
    <property type="project" value="UniProtKB-KW"/>
</dbReference>
<dbReference type="GO" id="GO:0000287">
    <property type="term" value="F:magnesium ion binding"/>
    <property type="evidence" value="ECO:0007669"/>
    <property type="project" value="UniProtKB-UniRule"/>
</dbReference>
<feature type="binding site" evidence="2">
    <location>
        <position position="204"/>
    </location>
    <ligand>
        <name>Mg(2+)</name>
        <dbReference type="ChEBI" id="CHEBI:18420"/>
        <label>3</label>
    </ligand>
</feature>
<feature type="binding site" evidence="2">
    <location>
        <position position="290"/>
    </location>
    <ligand>
        <name>substrate</name>
    </ligand>
</feature>
<protein>
    <recommendedName>
        <fullName evidence="2">Thiamine-monophosphate kinase</fullName>
        <shortName evidence="2">TMP kinase</shortName>
        <shortName evidence="2">Thiamine-phosphate kinase</shortName>
        <ecNumber evidence="2">2.7.4.16</ecNumber>
    </recommendedName>
</protein>
<dbReference type="InterPro" id="IPR010918">
    <property type="entry name" value="PurM-like_C_dom"/>
</dbReference>
<dbReference type="InterPro" id="IPR016188">
    <property type="entry name" value="PurM-like_N"/>
</dbReference>
<gene>
    <name evidence="2 5" type="primary">thiL</name>
    <name evidence="5" type="ORF">FSZ31_03155</name>
</gene>
<dbReference type="PANTHER" id="PTHR30270:SF0">
    <property type="entry name" value="THIAMINE-MONOPHOSPHATE KINASE"/>
    <property type="match status" value="1"/>
</dbReference>
<dbReference type="Gene3D" id="3.90.650.10">
    <property type="entry name" value="PurM-like C-terminal domain"/>
    <property type="match status" value="1"/>
</dbReference>
<comment type="catalytic activity">
    <reaction evidence="2">
        <text>thiamine phosphate + ATP = thiamine diphosphate + ADP</text>
        <dbReference type="Rhea" id="RHEA:15913"/>
        <dbReference type="ChEBI" id="CHEBI:30616"/>
        <dbReference type="ChEBI" id="CHEBI:37575"/>
        <dbReference type="ChEBI" id="CHEBI:58937"/>
        <dbReference type="ChEBI" id="CHEBI:456216"/>
        <dbReference type="EC" id="2.7.4.16"/>
    </reaction>
</comment>
<evidence type="ECO:0000259" key="4">
    <source>
        <dbReference type="Pfam" id="PF02769"/>
    </source>
</evidence>
<dbReference type="PIRSF" id="PIRSF005303">
    <property type="entry name" value="Thiam_monoph_kin"/>
    <property type="match status" value="1"/>
</dbReference>
<keyword evidence="2 5" id="KW-0808">Transferase</keyword>
<sequence>MTGEFSFIDRLRTFATHPAARGLADDAAVLSLPAGEIVVTHDILAEAVHYLPDTAPDDVAAKLVAVNLSDLAAKGARPLAALLGYTLGESAWDMAFAAALGEALARHDLPLIGGDTVRLVAGSPRVLGLTLVGAAPAGGAPARSGAKAGDALWVTGTVGDAGAGLALCRTGASEPAELVRAYLRPHPMLAEGQALAPQVTAMMDVSDGVLIDAARMAAASGLAVRIAIDALPLSDALLAHAGNDCDARLAAATAGDDYQLLFALPTGQTPIVAATRIGALAEGEGITLSWQGAPLTLPDSLGFAH</sequence>
<evidence type="ECO:0000313" key="6">
    <source>
        <dbReference type="Proteomes" id="UP000321129"/>
    </source>
</evidence>
<dbReference type="HAMAP" id="MF_02128">
    <property type="entry name" value="TMP_kinase"/>
    <property type="match status" value="1"/>
</dbReference>
<dbReference type="SUPFAM" id="SSF55326">
    <property type="entry name" value="PurM N-terminal domain-like"/>
    <property type="match status" value="1"/>
</dbReference>
<dbReference type="NCBIfam" id="TIGR01379">
    <property type="entry name" value="thiL"/>
    <property type="match status" value="1"/>
</dbReference>
<feature type="binding site" evidence="2">
    <location>
        <position position="143"/>
    </location>
    <ligand>
        <name>ATP</name>
        <dbReference type="ChEBI" id="CHEBI:30616"/>
    </ligand>
</feature>
<dbReference type="GO" id="GO:0009030">
    <property type="term" value="F:thiamine-phosphate kinase activity"/>
    <property type="evidence" value="ECO:0007669"/>
    <property type="project" value="UniProtKB-UniRule"/>
</dbReference>
<feature type="binding site" evidence="2">
    <location>
        <position position="115"/>
    </location>
    <ligand>
        <name>Mg(2+)</name>
        <dbReference type="ChEBI" id="CHEBI:18420"/>
        <label>1</label>
    </ligand>
</feature>
<feature type="domain" description="PurM-like N-terminal" evidence="3">
    <location>
        <begin position="25"/>
        <end position="134"/>
    </location>
</feature>
<comment type="pathway">
    <text evidence="2">Cofactor biosynthesis; thiamine diphosphate biosynthesis; thiamine diphosphate from thiamine phosphate: step 1/1.</text>
</comment>
<comment type="caution">
    <text evidence="2">Lacks conserved residue(s) required for the propagation of feature annotation.</text>
</comment>
<dbReference type="RefSeq" id="WP_147121580.1">
    <property type="nucleotide sequence ID" value="NZ_VOPY01000001.1"/>
</dbReference>
<evidence type="ECO:0000256" key="2">
    <source>
        <dbReference type="HAMAP-Rule" id="MF_02128"/>
    </source>
</evidence>
<feature type="binding site" evidence="2">
    <location>
        <position position="40"/>
    </location>
    <ligand>
        <name>Mg(2+)</name>
        <dbReference type="ChEBI" id="CHEBI:18420"/>
        <label>4</label>
    </ligand>
</feature>
<comment type="function">
    <text evidence="2">Catalyzes the ATP-dependent phosphorylation of thiamine-monophosphate (TMP) to form thiamine-pyrophosphate (TPP), the active form of vitamin B1.</text>
</comment>
<evidence type="ECO:0000256" key="1">
    <source>
        <dbReference type="ARBA" id="ARBA00022977"/>
    </source>
</evidence>
<feature type="binding site" evidence="2">
    <location>
        <position position="206"/>
    </location>
    <ligand>
        <name>ATP</name>
        <dbReference type="ChEBI" id="CHEBI:30616"/>
    </ligand>
</feature>
<keyword evidence="1 2" id="KW-0784">Thiamine biosynthesis</keyword>
<dbReference type="CDD" id="cd02194">
    <property type="entry name" value="ThiL"/>
    <property type="match status" value="1"/>
</dbReference>
<feature type="domain" description="PurM-like C-terminal" evidence="4">
    <location>
        <begin position="147"/>
        <end position="288"/>
    </location>
</feature>
<organism evidence="5 6">
    <name type="scientific">Flavisphingopyxis soli</name>
    <dbReference type="NCBI Taxonomy" id="2601267"/>
    <lineage>
        <taxon>Bacteria</taxon>
        <taxon>Pseudomonadati</taxon>
        <taxon>Pseudomonadota</taxon>
        <taxon>Alphaproteobacteria</taxon>
        <taxon>Sphingomonadales</taxon>
        <taxon>Sphingopyxidaceae</taxon>
        <taxon>Flavisphingopyxis</taxon>
    </lineage>
</organism>
<comment type="similarity">
    <text evidence="2">Belongs to the thiamine-monophosphate kinase family.</text>
</comment>
<dbReference type="Pfam" id="PF00586">
    <property type="entry name" value="AIRS"/>
    <property type="match status" value="1"/>
</dbReference>
<feature type="binding site" evidence="2">
    <location>
        <position position="42"/>
    </location>
    <ligand>
        <name>Mg(2+)</name>
        <dbReference type="ChEBI" id="CHEBI:18420"/>
        <label>1</label>
    </ligand>
</feature>
<keyword evidence="6" id="KW-1185">Reference proteome</keyword>
<feature type="binding site" evidence="2">
    <location>
        <position position="26"/>
    </location>
    <ligand>
        <name>Mg(2+)</name>
        <dbReference type="ChEBI" id="CHEBI:18420"/>
        <label>4</label>
    </ligand>
</feature>
<dbReference type="InterPro" id="IPR036676">
    <property type="entry name" value="PurM-like_C_sf"/>
</dbReference>
<feature type="binding site" evidence="2">
    <location>
        <position position="26"/>
    </location>
    <ligand>
        <name>Mg(2+)</name>
        <dbReference type="ChEBI" id="CHEBI:18420"/>
        <label>3</label>
    </ligand>
</feature>
<keyword evidence="2" id="KW-0460">Magnesium</keyword>
<reference evidence="5 6" key="1">
    <citation type="submission" date="2019-08" db="EMBL/GenBank/DDBJ databases">
        <title>Sphingorhabdus soil sp. nov., isolated from arctic soil.</title>
        <authorList>
            <person name="Liu Y."/>
        </authorList>
    </citation>
    <scope>NUCLEOTIDE SEQUENCE [LARGE SCALE GENOMIC DNA]</scope>
    <source>
        <strain evidence="5 6">D-2Q-5-6</strain>
    </source>
</reference>
<dbReference type="Pfam" id="PF02769">
    <property type="entry name" value="AIRS_C"/>
    <property type="match status" value="1"/>
</dbReference>
<feature type="binding site" evidence="2">
    <location>
        <position position="207"/>
    </location>
    <ligand>
        <name>Mg(2+)</name>
        <dbReference type="ChEBI" id="CHEBI:18420"/>
        <label>5</label>
    </ligand>
</feature>
<dbReference type="PANTHER" id="PTHR30270">
    <property type="entry name" value="THIAMINE-MONOPHOSPHATE KINASE"/>
    <property type="match status" value="1"/>
</dbReference>
<dbReference type="EC" id="2.7.4.16" evidence="2"/>
<dbReference type="Gene3D" id="3.30.1330.10">
    <property type="entry name" value="PurM-like, N-terminal domain"/>
    <property type="match status" value="1"/>
</dbReference>
<feature type="binding site" evidence="2">
    <location>
        <begin position="114"/>
        <end position="115"/>
    </location>
    <ligand>
        <name>ATP</name>
        <dbReference type="ChEBI" id="CHEBI:30616"/>
    </ligand>
</feature>
<keyword evidence="2" id="KW-0067">ATP-binding</keyword>
<accession>A0A5C6UKX7</accession>
<name>A0A5C6UKX7_9SPHN</name>
<dbReference type="InterPro" id="IPR036921">
    <property type="entry name" value="PurM-like_N_sf"/>
</dbReference>
<dbReference type="UniPathway" id="UPA00060">
    <property type="reaction ID" value="UER00142"/>
</dbReference>
<feature type="binding site" evidence="2">
    <location>
        <position position="70"/>
    </location>
    <ligand>
        <name>Mg(2+)</name>
        <dbReference type="ChEBI" id="CHEBI:18420"/>
        <label>4</label>
    </ligand>
</feature>
<evidence type="ECO:0000259" key="3">
    <source>
        <dbReference type="Pfam" id="PF00586"/>
    </source>
</evidence>
<feature type="binding site" evidence="2">
    <location>
        <position position="49"/>
    </location>
    <ligand>
        <name>substrate</name>
    </ligand>
</feature>
<keyword evidence="2 5" id="KW-0418">Kinase</keyword>
<comment type="caution">
    <text evidence="5">The sequence shown here is derived from an EMBL/GenBank/DDBJ whole genome shotgun (WGS) entry which is preliminary data.</text>
</comment>